<dbReference type="AlphaFoldDB" id="A0A9W6W9W9"/>
<name>A0A9W6W9W9_9ACTN</name>
<comment type="caution">
    <text evidence="4">The sequence shown here is derived from an EMBL/GenBank/DDBJ whole genome shotgun (WGS) entry which is preliminary data.</text>
</comment>
<dbReference type="GO" id="GO:0016747">
    <property type="term" value="F:acyltransferase activity, transferring groups other than amino-acyl groups"/>
    <property type="evidence" value="ECO:0007669"/>
    <property type="project" value="InterPro"/>
</dbReference>
<protein>
    <submittedName>
        <fullName evidence="4">N-acetyltransferase</fullName>
    </submittedName>
</protein>
<dbReference type="PANTHER" id="PTHR43877">
    <property type="entry name" value="AMINOALKYLPHOSPHONATE N-ACETYLTRANSFERASE-RELATED-RELATED"/>
    <property type="match status" value="1"/>
</dbReference>
<organism evidence="4 5">
    <name type="scientific">Actinorhabdospora filicis</name>
    <dbReference type="NCBI Taxonomy" id="1785913"/>
    <lineage>
        <taxon>Bacteria</taxon>
        <taxon>Bacillati</taxon>
        <taxon>Actinomycetota</taxon>
        <taxon>Actinomycetes</taxon>
        <taxon>Micromonosporales</taxon>
        <taxon>Micromonosporaceae</taxon>
        <taxon>Actinorhabdospora</taxon>
    </lineage>
</organism>
<accession>A0A9W6W9W9</accession>
<reference evidence="4" key="1">
    <citation type="submission" date="2023-03" db="EMBL/GenBank/DDBJ databases">
        <title>Actinorhabdospora filicis NBRC 111898.</title>
        <authorList>
            <person name="Ichikawa N."/>
            <person name="Sato H."/>
            <person name="Tonouchi N."/>
        </authorList>
    </citation>
    <scope>NUCLEOTIDE SEQUENCE</scope>
    <source>
        <strain evidence="4">NBRC 111898</strain>
    </source>
</reference>
<keyword evidence="5" id="KW-1185">Reference proteome</keyword>
<dbReference type="Proteomes" id="UP001165079">
    <property type="component" value="Unassembled WGS sequence"/>
</dbReference>
<dbReference type="InterPro" id="IPR050832">
    <property type="entry name" value="Bact_Acetyltransf"/>
</dbReference>
<dbReference type="CDD" id="cd04301">
    <property type="entry name" value="NAT_SF"/>
    <property type="match status" value="1"/>
</dbReference>
<dbReference type="InterPro" id="IPR000182">
    <property type="entry name" value="GNAT_dom"/>
</dbReference>
<dbReference type="SUPFAM" id="SSF55729">
    <property type="entry name" value="Acyl-CoA N-acyltransferases (Nat)"/>
    <property type="match status" value="2"/>
</dbReference>
<evidence type="ECO:0000313" key="5">
    <source>
        <dbReference type="Proteomes" id="UP001165079"/>
    </source>
</evidence>
<dbReference type="PANTHER" id="PTHR43877:SF8">
    <property type="entry name" value="N-ACETYLGLUTAMATE SYNTHASE-RELATED"/>
    <property type="match status" value="1"/>
</dbReference>
<proteinExistence type="predicted"/>
<evidence type="ECO:0000256" key="1">
    <source>
        <dbReference type="ARBA" id="ARBA00022679"/>
    </source>
</evidence>
<feature type="domain" description="N-acetyltransferase" evidence="3">
    <location>
        <begin position="1"/>
        <end position="156"/>
    </location>
</feature>
<keyword evidence="2" id="KW-0012">Acyltransferase</keyword>
<dbReference type="PROSITE" id="PS51186">
    <property type="entry name" value="GNAT"/>
    <property type="match status" value="1"/>
</dbReference>
<dbReference type="EMBL" id="BSTX01000001">
    <property type="protein sequence ID" value="GLZ77045.1"/>
    <property type="molecule type" value="Genomic_DNA"/>
</dbReference>
<sequence length="321" mass="34061">MTIRPVTAADHDAIHELAGLFAEEEGGLFPPPPRASIAAYLATPRDGTTGETLVAEADGRVAGFVRLRLSQRDNRHRTALHGVVHPGLRRRGLGRALYERALAESLALGRTVLTATAGDGGPGEPFLTAMGMERVHAERVSVLDLGREFAEPTPVPGYDLVHWLDGAAGPVPDSLVADLADLMGRLSTDAPSGGLAVEPTAYSPERVIELSELAASLGQVRISTGARERATGRLIAVTTLRHDGRSERLMQLITLVHPEHRGHRLGTVVKLANLEQARSVAPDATSVVATNALANEKIWRVNEALGFATAGVDGYYQVVAA</sequence>
<dbReference type="Gene3D" id="3.40.630.30">
    <property type="match status" value="1"/>
</dbReference>
<dbReference type="RefSeq" id="WP_285662181.1">
    <property type="nucleotide sequence ID" value="NZ_BSTX01000001.1"/>
</dbReference>
<dbReference type="Pfam" id="PF00583">
    <property type="entry name" value="Acetyltransf_1"/>
    <property type="match status" value="1"/>
</dbReference>
<dbReference type="InterPro" id="IPR016181">
    <property type="entry name" value="Acyl_CoA_acyltransferase"/>
</dbReference>
<keyword evidence="1" id="KW-0808">Transferase</keyword>
<evidence type="ECO:0000313" key="4">
    <source>
        <dbReference type="EMBL" id="GLZ77045.1"/>
    </source>
</evidence>
<evidence type="ECO:0000256" key="2">
    <source>
        <dbReference type="ARBA" id="ARBA00023315"/>
    </source>
</evidence>
<evidence type="ECO:0000259" key="3">
    <source>
        <dbReference type="PROSITE" id="PS51186"/>
    </source>
</evidence>
<gene>
    <name evidence="4" type="ORF">Afil01_18520</name>
</gene>